<reference evidence="9" key="1">
    <citation type="journal article" date="2023" name="Insect Mol. Biol.">
        <title>Genome sequencing provides insights into the evolution of gene families encoding plant cell wall-degrading enzymes in longhorned beetles.</title>
        <authorList>
            <person name="Shin N.R."/>
            <person name="Okamura Y."/>
            <person name="Kirsch R."/>
            <person name="Pauchet Y."/>
        </authorList>
    </citation>
    <scope>NUCLEOTIDE SEQUENCE</scope>
    <source>
        <strain evidence="9">RBIC_L_NR</strain>
    </source>
</reference>
<sequence length="219" mass="25021">MDQVLSSLKSTLPCRGNQIEQLYNLFAYKDEPFVESIYIYGGPSTGKSIVVTSLLEKLGIKHAVVNLIECYTSRILFETILNKLSRHKMDPKKPLPYARCDNFMDFIISLQNMTEENDLNGSVLVLDKAEELRNMDFNLLAGFLRFKELCGISISVIFLSEVVFEKYYSKTNIVEPIKLSFPQYNKDELLEILSLDIDNAKAMIMNSSGELFDVDLDFL</sequence>
<dbReference type="EMBL" id="JANEYF010003871">
    <property type="protein sequence ID" value="KAJ8933348.1"/>
    <property type="molecule type" value="Genomic_DNA"/>
</dbReference>
<evidence type="ECO:0000313" key="9">
    <source>
        <dbReference type="EMBL" id="KAJ8933348.1"/>
    </source>
</evidence>
<dbReference type="InterPro" id="IPR027417">
    <property type="entry name" value="P-loop_NTPase"/>
</dbReference>
<keyword evidence="5" id="KW-0067">ATP-binding</keyword>
<dbReference type="Pfam" id="PF13191">
    <property type="entry name" value="AAA_16"/>
    <property type="match status" value="1"/>
</dbReference>
<dbReference type="AlphaFoldDB" id="A0AAV8X3Y2"/>
<dbReference type="FunFam" id="3.40.50.300:FF:000673">
    <property type="entry name" value="Origin recognition complex subunit 5"/>
    <property type="match status" value="1"/>
</dbReference>
<dbReference type="GO" id="GO:0006270">
    <property type="term" value="P:DNA replication initiation"/>
    <property type="evidence" value="ECO:0007669"/>
    <property type="project" value="TreeGrafter"/>
</dbReference>
<comment type="subcellular location">
    <subcellularLocation>
        <location evidence="1">Nucleus</location>
    </subcellularLocation>
</comment>
<dbReference type="Proteomes" id="UP001162156">
    <property type="component" value="Unassembled WGS sequence"/>
</dbReference>
<dbReference type="PANTHER" id="PTHR12705">
    <property type="entry name" value="ORIGIN RECOGNITION COMPLEX SUBUNIT 5"/>
    <property type="match status" value="1"/>
</dbReference>
<dbReference type="InterPro" id="IPR041664">
    <property type="entry name" value="AAA_16"/>
</dbReference>
<evidence type="ECO:0000256" key="1">
    <source>
        <dbReference type="ARBA" id="ARBA00004123"/>
    </source>
</evidence>
<evidence type="ECO:0000256" key="3">
    <source>
        <dbReference type="ARBA" id="ARBA00022705"/>
    </source>
</evidence>
<keyword evidence="4" id="KW-0547">Nucleotide-binding</keyword>
<dbReference type="GO" id="GO:0005524">
    <property type="term" value="F:ATP binding"/>
    <property type="evidence" value="ECO:0007669"/>
    <property type="project" value="UniProtKB-KW"/>
</dbReference>
<name>A0AAV8X3Y2_9CUCU</name>
<keyword evidence="10" id="KW-1185">Reference proteome</keyword>
<organism evidence="9 10">
    <name type="scientific">Rhamnusium bicolor</name>
    <dbReference type="NCBI Taxonomy" id="1586634"/>
    <lineage>
        <taxon>Eukaryota</taxon>
        <taxon>Metazoa</taxon>
        <taxon>Ecdysozoa</taxon>
        <taxon>Arthropoda</taxon>
        <taxon>Hexapoda</taxon>
        <taxon>Insecta</taxon>
        <taxon>Pterygota</taxon>
        <taxon>Neoptera</taxon>
        <taxon>Endopterygota</taxon>
        <taxon>Coleoptera</taxon>
        <taxon>Polyphaga</taxon>
        <taxon>Cucujiformia</taxon>
        <taxon>Chrysomeloidea</taxon>
        <taxon>Cerambycidae</taxon>
        <taxon>Lepturinae</taxon>
        <taxon>Rhagiini</taxon>
        <taxon>Rhamnusium</taxon>
    </lineage>
</organism>
<comment type="similarity">
    <text evidence="2">Belongs to the ORC5 family.</text>
</comment>
<evidence type="ECO:0000256" key="2">
    <source>
        <dbReference type="ARBA" id="ARBA00006269"/>
    </source>
</evidence>
<evidence type="ECO:0000259" key="8">
    <source>
        <dbReference type="Pfam" id="PF13191"/>
    </source>
</evidence>
<dbReference type="InterPro" id="IPR020796">
    <property type="entry name" value="ORC5"/>
</dbReference>
<dbReference type="PANTHER" id="PTHR12705:SF0">
    <property type="entry name" value="ORIGIN RECOGNITION COMPLEX SUBUNIT 5"/>
    <property type="match status" value="1"/>
</dbReference>
<evidence type="ECO:0000313" key="10">
    <source>
        <dbReference type="Proteomes" id="UP001162156"/>
    </source>
</evidence>
<keyword evidence="3" id="KW-0235">DNA replication</keyword>
<comment type="caution">
    <text evidence="9">The sequence shown here is derived from an EMBL/GenBank/DDBJ whole genome shotgun (WGS) entry which is preliminary data.</text>
</comment>
<dbReference type="Gene3D" id="3.40.50.300">
    <property type="entry name" value="P-loop containing nucleotide triphosphate hydrolases"/>
    <property type="match status" value="1"/>
</dbReference>
<accession>A0AAV8X3Y2</accession>
<evidence type="ECO:0000256" key="6">
    <source>
        <dbReference type="ARBA" id="ARBA00023242"/>
    </source>
</evidence>
<evidence type="ECO:0000256" key="7">
    <source>
        <dbReference type="ARBA" id="ARBA00069657"/>
    </source>
</evidence>
<gene>
    <name evidence="9" type="ORF">NQ314_014061</name>
</gene>
<feature type="domain" description="Orc1-like AAA ATPase" evidence="8">
    <location>
        <begin position="12"/>
        <end position="154"/>
    </location>
</feature>
<evidence type="ECO:0000256" key="4">
    <source>
        <dbReference type="ARBA" id="ARBA00022741"/>
    </source>
</evidence>
<dbReference type="SUPFAM" id="SSF52540">
    <property type="entry name" value="P-loop containing nucleoside triphosphate hydrolases"/>
    <property type="match status" value="1"/>
</dbReference>
<dbReference type="GO" id="GO:0005664">
    <property type="term" value="C:nuclear origin of replication recognition complex"/>
    <property type="evidence" value="ECO:0007669"/>
    <property type="project" value="TreeGrafter"/>
</dbReference>
<protein>
    <recommendedName>
        <fullName evidence="7">Origin recognition complex subunit 5</fullName>
    </recommendedName>
</protein>
<keyword evidence="6" id="KW-0539">Nucleus</keyword>
<dbReference type="GO" id="GO:0003688">
    <property type="term" value="F:DNA replication origin binding"/>
    <property type="evidence" value="ECO:0007669"/>
    <property type="project" value="TreeGrafter"/>
</dbReference>
<proteinExistence type="inferred from homology"/>
<evidence type="ECO:0000256" key="5">
    <source>
        <dbReference type="ARBA" id="ARBA00022840"/>
    </source>
</evidence>